<dbReference type="RefSeq" id="WP_359270999.1">
    <property type="nucleotide sequence ID" value="NZ_JBEZNA010000017.1"/>
</dbReference>
<feature type="compositionally biased region" description="Low complexity" evidence="1">
    <location>
        <begin position="54"/>
        <end position="76"/>
    </location>
</feature>
<dbReference type="EMBL" id="JBEZNA010000017">
    <property type="protein sequence ID" value="MEU9577658.1"/>
    <property type="molecule type" value="Genomic_DNA"/>
</dbReference>
<dbReference type="Proteomes" id="UP001551584">
    <property type="component" value="Unassembled WGS sequence"/>
</dbReference>
<keyword evidence="3" id="KW-1185">Reference proteome</keyword>
<gene>
    <name evidence="2" type="ORF">AB0D95_10385</name>
</gene>
<feature type="compositionally biased region" description="Basic and acidic residues" evidence="1">
    <location>
        <begin position="19"/>
        <end position="52"/>
    </location>
</feature>
<reference evidence="2 3" key="1">
    <citation type="submission" date="2024-06" db="EMBL/GenBank/DDBJ databases">
        <title>The Natural Products Discovery Center: Release of the First 8490 Sequenced Strains for Exploring Actinobacteria Biosynthetic Diversity.</title>
        <authorList>
            <person name="Kalkreuter E."/>
            <person name="Kautsar S.A."/>
            <person name="Yang D."/>
            <person name="Bader C.D."/>
            <person name="Teijaro C.N."/>
            <person name="Fluegel L."/>
            <person name="Davis C.M."/>
            <person name="Simpson J.R."/>
            <person name="Lauterbach L."/>
            <person name="Steele A.D."/>
            <person name="Gui C."/>
            <person name="Meng S."/>
            <person name="Li G."/>
            <person name="Viehrig K."/>
            <person name="Ye F."/>
            <person name="Su P."/>
            <person name="Kiefer A.F."/>
            <person name="Nichols A."/>
            <person name="Cepeda A.J."/>
            <person name="Yan W."/>
            <person name="Fan B."/>
            <person name="Jiang Y."/>
            <person name="Adhikari A."/>
            <person name="Zheng C.-J."/>
            <person name="Schuster L."/>
            <person name="Cowan T.M."/>
            <person name="Smanski M.J."/>
            <person name="Chevrette M.G."/>
            <person name="De Carvalho L.P.S."/>
            <person name="Shen B."/>
        </authorList>
    </citation>
    <scope>NUCLEOTIDE SEQUENCE [LARGE SCALE GENOMIC DNA]</scope>
    <source>
        <strain evidence="2 3">NPDC048117</strain>
    </source>
</reference>
<comment type="caution">
    <text evidence="2">The sequence shown here is derived from an EMBL/GenBank/DDBJ whole genome shotgun (WGS) entry which is preliminary data.</text>
</comment>
<dbReference type="InterPro" id="IPR046210">
    <property type="entry name" value="DUF6243"/>
</dbReference>
<evidence type="ECO:0000256" key="1">
    <source>
        <dbReference type="SAM" id="MobiDB-lite"/>
    </source>
</evidence>
<protein>
    <submittedName>
        <fullName evidence="2">DUF6243 family protein</fullName>
    </submittedName>
</protein>
<sequence length="76" mass="8130">MANRRNDMLGVGGQRKKLSRSDRKDSVTAGSDSRRTAAEQKQELLRRMRERTQGAVAPADGATADDAQTDGGVAQG</sequence>
<name>A0ABV3EN97_9ACTN</name>
<organism evidence="2 3">
    <name type="scientific">Streptomyces chilikensis</name>
    <dbReference type="NCBI Taxonomy" id="1194079"/>
    <lineage>
        <taxon>Bacteria</taxon>
        <taxon>Bacillati</taxon>
        <taxon>Actinomycetota</taxon>
        <taxon>Actinomycetes</taxon>
        <taxon>Kitasatosporales</taxon>
        <taxon>Streptomycetaceae</taxon>
        <taxon>Streptomyces</taxon>
    </lineage>
</organism>
<dbReference type="Pfam" id="PF19756">
    <property type="entry name" value="DUF6243"/>
    <property type="match status" value="1"/>
</dbReference>
<feature type="region of interest" description="Disordered" evidence="1">
    <location>
        <begin position="1"/>
        <end position="76"/>
    </location>
</feature>
<evidence type="ECO:0000313" key="2">
    <source>
        <dbReference type="EMBL" id="MEU9577658.1"/>
    </source>
</evidence>
<proteinExistence type="predicted"/>
<evidence type="ECO:0000313" key="3">
    <source>
        <dbReference type="Proteomes" id="UP001551584"/>
    </source>
</evidence>
<accession>A0ABV3EN97</accession>